<dbReference type="InterPro" id="IPR036574">
    <property type="entry name" value="Scorpion_toxin-like_sf"/>
</dbReference>
<dbReference type="AlphaFoldDB" id="A0AAV9D592"/>
<evidence type="ECO:0000256" key="3">
    <source>
        <dbReference type="SAM" id="SignalP"/>
    </source>
</evidence>
<evidence type="ECO:0000313" key="6">
    <source>
        <dbReference type="Proteomes" id="UP001180020"/>
    </source>
</evidence>
<dbReference type="PANTHER" id="PTHR33147:SF39">
    <property type="entry name" value="DRO1 PROTEIN-RELATED"/>
    <property type="match status" value="1"/>
</dbReference>
<reference evidence="5" key="2">
    <citation type="submission" date="2023-06" db="EMBL/GenBank/DDBJ databases">
        <authorList>
            <person name="Ma L."/>
            <person name="Liu K.-W."/>
            <person name="Li Z."/>
            <person name="Hsiao Y.-Y."/>
            <person name="Qi Y."/>
            <person name="Fu T."/>
            <person name="Tang G."/>
            <person name="Zhang D."/>
            <person name="Sun W.-H."/>
            <person name="Liu D.-K."/>
            <person name="Li Y."/>
            <person name="Chen G.-Z."/>
            <person name="Liu X.-D."/>
            <person name="Liao X.-Y."/>
            <person name="Jiang Y.-T."/>
            <person name="Yu X."/>
            <person name="Hao Y."/>
            <person name="Huang J."/>
            <person name="Zhao X.-W."/>
            <person name="Ke S."/>
            <person name="Chen Y.-Y."/>
            <person name="Wu W.-L."/>
            <person name="Hsu J.-L."/>
            <person name="Lin Y.-F."/>
            <person name="Huang M.-D."/>
            <person name="Li C.-Y."/>
            <person name="Huang L."/>
            <person name="Wang Z.-W."/>
            <person name="Zhao X."/>
            <person name="Zhong W.-Y."/>
            <person name="Peng D.-H."/>
            <person name="Ahmad S."/>
            <person name="Lan S."/>
            <person name="Zhang J.-S."/>
            <person name="Tsai W.-C."/>
            <person name="Van De Peer Y."/>
            <person name="Liu Z.-J."/>
        </authorList>
    </citation>
    <scope>NUCLEOTIDE SEQUENCE</scope>
    <source>
        <strain evidence="5">CP</strain>
        <tissue evidence="5">Leaves</tissue>
    </source>
</reference>
<dbReference type="GO" id="GO:0006952">
    <property type="term" value="P:defense response"/>
    <property type="evidence" value="ECO:0007669"/>
    <property type="project" value="InterPro"/>
</dbReference>
<evidence type="ECO:0000259" key="4">
    <source>
        <dbReference type="SMART" id="SM00505"/>
    </source>
</evidence>
<dbReference type="PROSITE" id="PS00940">
    <property type="entry name" value="GAMMA_THIONIN"/>
    <property type="match status" value="1"/>
</dbReference>
<feature type="domain" description="Knottins-like" evidence="4">
    <location>
        <begin position="30"/>
        <end position="74"/>
    </location>
</feature>
<feature type="signal peptide" evidence="3">
    <location>
        <begin position="1"/>
        <end position="28"/>
    </location>
</feature>
<dbReference type="InterPro" id="IPR008176">
    <property type="entry name" value="Defensin_plant"/>
</dbReference>
<proteinExistence type="predicted"/>
<dbReference type="EMBL" id="JAUJYO010000015">
    <property type="protein sequence ID" value="KAK1296473.1"/>
    <property type="molecule type" value="Genomic_DNA"/>
</dbReference>
<dbReference type="InterPro" id="IPR003614">
    <property type="entry name" value="Knottins"/>
</dbReference>
<dbReference type="SUPFAM" id="SSF57095">
    <property type="entry name" value="Scorpion toxin-like"/>
    <property type="match status" value="1"/>
</dbReference>
<name>A0AAV9D592_ACOCL</name>
<evidence type="ECO:0000313" key="5">
    <source>
        <dbReference type="EMBL" id="KAK1296473.1"/>
    </source>
</evidence>
<keyword evidence="6" id="KW-1185">Reference proteome</keyword>
<dbReference type="SMART" id="SM00505">
    <property type="entry name" value="Knot1"/>
    <property type="match status" value="1"/>
</dbReference>
<comment type="caution">
    <text evidence="5">The sequence shown here is derived from an EMBL/GenBank/DDBJ whole genome shotgun (WGS) entry which is preliminary data.</text>
</comment>
<accession>A0AAV9D592</accession>
<gene>
    <name evidence="5" type="ORF">QJS10_CPB15g00126</name>
</gene>
<dbReference type="Pfam" id="PF00304">
    <property type="entry name" value="Gamma-thionin"/>
    <property type="match status" value="1"/>
</dbReference>
<feature type="chain" id="PRO_5043563950" description="Knottins-like domain-containing protein" evidence="3">
    <location>
        <begin position="29"/>
        <end position="74"/>
    </location>
</feature>
<dbReference type="Proteomes" id="UP001180020">
    <property type="component" value="Unassembled WGS sequence"/>
</dbReference>
<reference evidence="5" key="1">
    <citation type="journal article" date="2023" name="Nat. Commun.">
        <title>Diploid and tetraploid genomes of Acorus and the evolution of monocots.</title>
        <authorList>
            <person name="Ma L."/>
            <person name="Liu K.W."/>
            <person name="Li Z."/>
            <person name="Hsiao Y.Y."/>
            <person name="Qi Y."/>
            <person name="Fu T."/>
            <person name="Tang G.D."/>
            <person name="Zhang D."/>
            <person name="Sun W.H."/>
            <person name="Liu D.K."/>
            <person name="Li Y."/>
            <person name="Chen G.Z."/>
            <person name="Liu X.D."/>
            <person name="Liao X.Y."/>
            <person name="Jiang Y.T."/>
            <person name="Yu X."/>
            <person name="Hao Y."/>
            <person name="Huang J."/>
            <person name="Zhao X.W."/>
            <person name="Ke S."/>
            <person name="Chen Y.Y."/>
            <person name="Wu W.L."/>
            <person name="Hsu J.L."/>
            <person name="Lin Y.F."/>
            <person name="Huang M.D."/>
            <person name="Li C.Y."/>
            <person name="Huang L."/>
            <person name="Wang Z.W."/>
            <person name="Zhao X."/>
            <person name="Zhong W.Y."/>
            <person name="Peng D.H."/>
            <person name="Ahmad S."/>
            <person name="Lan S."/>
            <person name="Zhang J.S."/>
            <person name="Tsai W.C."/>
            <person name="Van de Peer Y."/>
            <person name="Liu Z.J."/>
        </authorList>
    </citation>
    <scope>NUCLEOTIDE SEQUENCE</scope>
    <source>
        <strain evidence="5">CP</strain>
    </source>
</reference>
<keyword evidence="2" id="KW-1015">Disulfide bond</keyword>
<organism evidence="5 6">
    <name type="scientific">Acorus calamus</name>
    <name type="common">Sweet flag</name>
    <dbReference type="NCBI Taxonomy" id="4465"/>
    <lineage>
        <taxon>Eukaryota</taxon>
        <taxon>Viridiplantae</taxon>
        <taxon>Streptophyta</taxon>
        <taxon>Embryophyta</taxon>
        <taxon>Tracheophyta</taxon>
        <taxon>Spermatophyta</taxon>
        <taxon>Magnoliopsida</taxon>
        <taxon>Liliopsida</taxon>
        <taxon>Acoraceae</taxon>
        <taxon>Acorus</taxon>
    </lineage>
</organism>
<evidence type="ECO:0000256" key="1">
    <source>
        <dbReference type="ARBA" id="ARBA00022729"/>
    </source>
</evidence>
<dbReference type="Gene3D" id="3.30.30.10">
    <property type="entry name" value="Knottin, scorpion toxin-like"/>
    <property type="match status" value="1"/>
</dbReference>
<protein>
    <recommendedName>
        <fullName evidence="4">Knottins-like domain-containing protein</fullName>
    </recommendedName>
</protein>
<sequence length="74" mass="8028">MKKSSVVLLLLLLLSFFLFSGNVVEVEGKTCSQPSGKYKGGCFYDNNCALVCKSEGFPDGACDGRFRCMCSKPC</sequence>
<dbReference type="PANTHER" id="PTHR33147">
    <property type="entry name" value="DEFENSIN-LIKE PROTEIN 1"/>
    <property type="match status" value="1"/>
</dbReference>
<evidence type="ECO:0000256" key="2">
    <source>
        <dbReference type="ARBA" id="ARBA00023157"/>
    </source>
</evidence>
<keyword evidence="1 3" id="KW-0732">Signal</keyword>
<dbReference type="PRINTS" id="PR00288">
    <property type="entry name" value="PUROTHIONIN"/>
</dbReference>